<accession>A0ABN7TZB4</accession>
<dbReference type="EC" id="1.16.3.1" evidence="6"/>
<keyword evidence="1" id="KW-0479">Metal-binding</keyword>
<reference evidence="6 7" key="1">
    <citation type="submission" date="2021-06" db="EMBL/GenBank/DDBJ databases">
        <authorList>
            <person name="Criscuolo A."/>
        </authorList>
    </citation>
    <scope>NUCLEOTIDE SEQUENCE [LARGE SCALE GENOMIC DNA]</scope>
    <source>
        <strain evidence="7">CIP 111802</strain>
    </source>
</reference>
<organism evidence="6 7">
    <name type="scientific">Paenibacillus allorhizosphaerae</name>
    <dbReference type="NCBI Taxonomy" id="2849866"/>
    <lineage>
        <taxon>Bacteria</taxon>
        <taxon>Bacillati</taxon>
        <taxon>Bacillota</taxon>
        <taxon>Bacilli</taxon>
        <taxon>Bacillales</taxon>
        <taxon>Paenibacillaceae</taxon>
        <taxon>Paenibacillus</taxon>
    </lineage>
</organism>
<dbReference type="Pfam" id="PF07731">
    <property type="entry name" value="Cu-oxidase_2"/>
    <property type="match status" value="1"/>
</dbReference>
<evidence type="ECO:0000256" key="3">
    <source>
        <dbReference type="ARBA" id="ARBA00023008"/>
    </source>
</evidence>
<evidence type="ECO:0000259" key="4">
    <source>
        <dbReference type="Pfam" id="PF07731"/>
    </source>
</evidence>
<dbReference type="InterPro" id="IPR045087">
    <property type="entry name" value="Cu-oxidase_fam"/>
</dbReference>
<comment type="caution">
    <text evidence="6">The sequence shown here is derived from an EMBL/GenBank/DDBJ whole genome shotgun (WGS) entry which is preliminary data.</text>
</comment>
<keyword evidence="7" id="KW-1185">Reference proteome</keyword>
<name>A0ABN7TZB4_9BACL</name>
<keyword evidence="2 6" id="KW-0560">Oxidoreductase</keyword>
<protein>
    <submittedName>
        <fullName evidence="6">Multicopper oxidase MmcO</fullName>
        <ecNumber evidence="6">1.16.3.1</ecNumber>
    </submittedName>
</protein>
<dbReference type="Pfam" id="PF07732">
    <property type="entry name" value="Cu-oxidase_3"/>
    <property type="match status" value="1"/>
</dbReference>
<feature type="domain" description="Plastocyanin-like" evidence="4">
    <location>
        <begin position="388"/>
        <end position="496"/>
    </location>
</feature>
<sequence length="515" mass="56205">MRKRSKMFLNILFVLIALGGGSVYTLAKSSVHPASMNMGSMSHGMGGMGHLSHMDGISVATLKEAASDAPVKTFELTAEEKELDIGDGKKLRAWTFNGIAPGPEIRVQEGDRLIVHVKNQLTAGVTIHWHGVELPNAEDGVAGVTQDAIPTGGEYTYNFIARHPGTYWYHSHQQSEIQTGKGLFGALIVEPKQQSIVYDREIVSILHQWDDNTFTIDGTSTGQHYEAEPGELVRLRLINSGDSTYRMALAGTPYKIVAMDAYEINKPTDLDGLPFVIGSGQRYDLEFKMPESGAVQLLNVDKPVKSSNLVKRWFFTPSSEAKNQALKATIGKGALPAADMHQLAQMALFNTDTYGSPLPDGPNVISLNSKFTAAHSLTLGNKPGFFNGRFTMRFTINGKTFPDTPMVMVKTGDLVKMHLKNESEVDDHPMHLHGHSFQVIAHNGQPLTGSPITLSTITVPPKESYDIAFLANNPGIWMIHCHILGHAANGMDMMVNYEGITTPYSVGKTSGNFPD</sequence>
<evidence type="ECO:0000256" key="2">
    <source>
        <dbReference type="ARBA" id="ARBA00023002"/>
    </source>
</evidence>
<dbReference type="InterPro" id="IPR002355">
    <property type="entry name" value="Cu_oxidase_Cu_BS"/>
</dbReference>
<dbReference type="EMBL" id="CAJVCE010000040">
    <property type="protein sequence ID" value="CAG7658119.1"/>
    <property type="molecule type" value="Genomic_DNA"/>
</dbReference>
<dbReference type="PROSITE" id="PS00080">
    <property type="entry name" value="MULTICOPPER_OXIDASE2"/>
    <property type="match status" value="1"/>
</dbReference>
<dbReference type="PANTHER" id="PTHR11709">
    <property type="entry name" value="MULTI-COPPER OXIDASE"/>
    <property type="match status" value="1"/>
</dbReference>
<dbReference type="PROSITE" id="PS00079">
    <property type="entry name" value="MULTICOPPER_OXIDASE1"/>
    <property type="match status" value="1"/>
</dbReference>
<dbReference type="CDD" id="cd13861">
    <property type="entry name" value="CuRO_1_CumA_like"/>
    <property type="match status" value="1"/>
</dbReference>
<dbReference type="PANTHER" id="PTHR11709:SF394">
    <property type="entry name" value="FI03373P-RELATED"/>
    <property type="match status" value="1"/>
</dbReference>
<dbReference type="GO" id="GO:0004322">
    <property type="term" value="F:ferroxidase activity"/>
    <property type="evidence" value="ECO:0007669"/>
    <property type="project" value="UniProtKB-EC"/>
</dbReference>
<evidence type="ECO:0000256" key="1">
    <source>
        <dbReference type="ARBA" id="ARBA00022723"/>
    </source>
</evidence>
<dbReference type="InterPro" id="IPR011707">
    <property type="entry name" value="Cu-oxidase-like_N"/>
</dbReference>
<proteinExistence type="predicted"/>
<evidence type="ECO:0000313" key="6">
    <source>
        <dbReference type="EMBL" id="CAG7658119.1"/>
    </source>
</evidence>
<evidence type="ECO:0000259" key="5">
    <source>
        <dbReference type="Pfam" id="PF07732"/>
    </source>
</evidence>
<dbReference type="RefSeq" id="WP_218103088.1">
    <property type="nucleotide sequence ID" value="NZ_CAJVCE010000040.1"/>
</dbReference>
<dbReference type="Proteomes" id="UP000730618">
    <property type="component" value="Unassembled WGS sequence"/>
</dbReference>
<evidence type="ECO:0000313" key="7">
    <source>
        <dbReference type="Proteomes" id="UP000730618"/>
    </source>
</evidence>
<dbReference type="CDD" id="cd04202">
    <property type="entry name" value="CuRO_D2_2dMcoN_like"/>
    <property type="match status" value="1"/>
</dbReference>
<keyword evidence="3" id="KW-0186">Copper</keyword>
<gene>
    <name evidence="6" type="primary">mmcO</name>
    <name evidence="6" type="ORF">PAECIP111802_06954</name>
</gene>
<dbReference type="InterPro" id="IPR033138">
    <property type="entry name" value="Cu_oxidase_CS"/>
</dbReference>
<dbReference type="InterPro" id="IPR011706">
    <property type="entry name" value="Cu-oxidase_C"/>
</dbReference>
<feature type="domain" description="Plastocyanin-like" evidence="5">
    <location>
        <begin position="80"/>
        <end position="193"/>
    </location>
</feature>